<evidence type="ECO:0000256" key="9">
    <source>
        <dbReference type="HAMAP-Rule" id="MF_01416"/>
    </source>
</evidence>
<evidence type="ECO:0000256" key="3">
    <source>
        <dbReference type="ARBA" id="ARBA00022448"/>
    </source>
</evidence>
<reference evidence="16" key="1">
    <citation type="submission" date="2017-05" db="EMBL/GenBank/DDBJ databases">
        <title>Chloroplast genome sequences of Heterosigma akashiwo, a bloom-forming raphidophyte.</title>
        <authorList>
            <person name="Ueki S."/>
        </authorList>
    </citation>
    <scope>NUCLEOTIDE SEQUENCE</scope>
    <source>
        <strain evidence="12">CCAP934/4</strain>
        <strain evidence="10">CCAP934/8</strain>
        <strain evidence="16">CCMP1596</strain>
        <strain evidence="13">CCMP2274</strain>
        <strain evidence="14">CCMP3374</strain>
        <strain evidence="11">EHUSP01</strain>
        <strain evidence="15">HaFk01</strain>
    </source>
</reference>
<keyword evidence="9" id="KW-0139">CF(1)</keyword>
<evidence type="ECO:0000313" key="14">
    <source>
        <dbReference type="EMBL" id="BBA18750.1"/>
    </source>
</evidence>
<dbReference type="Gene3D" id="1.10.520.20">
    <property type="entry name" value="N-terminal domain of the delta subunit of the F1F0-ATP synthase"/>
    <property type="match status" value="1"/>
</dbReference>
<dbReference type="SUPFAM" id="SSF47928">
    <property type="entry name" value="N-terminal domain of the delta subunit of the F1F0-ATP synthase"/>
    <property type="match status" value="1"/>
</dbReference>
<evidence type="ECO:0000256" key="6">
    <source>
        <dbReference type="ARBA" id="ARBA00023078"/>
    </source>
</evidence>
<name>A0A224AH43_HETAK</name>
<dbReference type="EMBL" id="LC269918">
    <property type="protein sequence ID" value="BBA18195.1"/>
    <property type="molecule type" value="Genomic_DNA"/>
</dbReference>
<keyword evidence="8 9" id="KW-0066">ATP synthesis</keyword>
<organism evidence="16">
    <name type="scientific">Heterosigma akashiwo</name>
    <name type="common">Chromophytic alga</name>
    <name type="synonym">Heterosigma carterae</name>
    <dbReference type="NCBI Taxonomy" id="2829"/>
    <lineage>
        <taxon>Eukaryota</taxon>
        <taxon>Sar</taxon>
        <taxon>Stramenopiles</taxon>
        <taxon>Ochrophyta</taxon>
        <taxon>Raphidophyceae</taxon>
        <taxon>Chattonellales</taxon>
        <taxon>Chattonellaceae</taxon>
        <taxon>Heterosigma</taxon>
    </lineage>
</organism>
<keyword evidence="5 9" id="KW-0406">Ion transport</keyword>
<evidence type="ECO:0000313" key="11">
    <source>
        <dbReference type="EMBL" id="BBA18334.1"/>
    </source>
</evidence>
<comment type="subcellular location">
    <subcellularLocation>
        <location evidence="1">Membrane</location>
    </subcellularLocation>
    <subcellularLocation>
        <location evidence="9">Plastid</location>
        <location evidence="9">Chloroplast thylakoid membrane</location>
        <topology evidence="9">Peripheral membrane protein</topology>
    </subcellularLocation>
</comment>
<dbReference type="AlphaFoldDB" id="A0A224AH43"/>
<dbReference type="EMBL" id="LC269924">
    <property type="protein sequence ID" value="BBA19027.1"/>
    <property type="molecule type" value="Genomic_DNA"/>
</dbReference>
<comment type="subunit">
    <text evidence="9">F-type ATPases have 2 components, F(1) - the catalytic core - and F(0) - the membrane proton channel. F(1) has five subunits: alpha(3), beta(3), gamma(1), delta(1), epsilon(1). CF(0) has four main subunits: a(1), b(1), b'(1) and c(10-14). The alpha and beta chains form an alternating ring which encloses part of the gamma chain. F(1) is attached to F(0) by a central stalk formed by the gamma and epsilon chains, while a peripheral stalk is formed by the delta, b and b' chains.</text>
</comment>
<evidence type="ECO:0000313" key="15">
    <source>
        <dbReference type="EMBL" id="BBA18888.1"/>
    </source>
</evidence>
<dbReference type="EMBL" id="LC269919">
    <property type="protein sequence ID" value="BBA18334.1"/>
    <property type="molecule type" value="Genomic_DNA"/>
</dbReference>
<dbReference type="InterPro" id="IPR000711">
    <property type="entry name" value="ATPase_OSCP/dsu"/>
</dbReference>
<keyword evidence="6 9" id="KW-0793">Thylakoid</keyword>
<dbReference type="GO" id="GO:0045259">
    <property type="term" value="C:proton-transporting ATP synthase complex"/>
    <property type="evidence" value="ECO:0007669"/>
    <property type="project" value="UniProtKB-KW"/>
</dbReference>
<dbReference type="InterPro" id="IPR026015">
    <property type="entry name" value="ATP_synth_OSCP/delta_N_sf"/>
</dbReference>
<dbReference type="EMBL" id="LC269920">
    <property type="protein sequence ID" value="BBA18473.1"/>
    <property type="molecule type" value="Genomic_DNA"/>
</dbReference>
<dbReference type="EMBL" id="LC269921">
    <property type="protein sequence ID" value="BBA18611.1"/>
    <property type="molecule type" value="Genomic_DNA"/>
</dbReference>
<dbReference type="HAMAP" id="MF_01416">
    <property type="entry name" value="ATP_synth_delta_bact"/>
    <property type="match status" value="1"/>
</dbReference>
<dbReference type="GO" id="GO:0046933">
    <property type="term" value="F:proton-transporting ATP synthase activity, rotational mechanism"/>
    <property type="evidence" value="ECO:0007669"/>
    <property type="project" value="UniProtKB-UniRule"/>
</dbReference>
<evidence type="ECO:0000313" key="12">
    <source>
        <dbReference type="EMBL" id="BBA18473.1"/>
    </source>
</evidence>
<evidence type="ECO:0000256" key="7">
    <source>
        <dbReference type="ARBA" id="ARBA00023136"/>
    </source>
</evidence>
<dbReference type="PANTHER" id="PTHR11910">
    <property type="entry name" value="ATP SYNTHASE DELTA CHAIN"/>
    <property type="match status" value="1"/>
</dbReference>
<geneLocation type="chloroplast" evidence="16"/>
<protein>
    <recommendedName>
        <fullName evidence="9">ATP synthase subunit delta, chloroplastic</fullName>
    </recommendedName>
    <alternativeName>
        <fullName evidence="9">ATP synthase F(1) sector subunit delta</fullName>
    </alternativeName>
    <alternativeName>
        <fullName evidence="9">F-type ATPase subunit delta</fullName>
    </alternativeName>
</protein>
<dbReference type="SMR" id="A0A224AH43"/>
<evidence type="ECO:0000256" key="2">
    <source>
        <dbReference type="ARBA" id="ARBA00007046"/>
    </source>
</evidence>
<dbReference type="RefSeq" id="YP_001936381.1">
    <property type="nucleotide sequence ID" value="NC_010772.1"/>
</dbReference>
<evidence type="ECO:0000256" key="4">
    <source>
        <dbReference type="ARBA" id="ARBA00022781"/>
    </source>
</evidence>
<comment type="function">
    <text evidence="9">This protein is part of the stalk that links CF(0) to CF(1). It either transmits conformational changes from CF(0) to CF(1) or is implicated in proton conduction.</text>
</comment>
<evidence type="ECO:0000256" key="5">
    <source>
        <dbReference type="ARBA" id="ARBA00023065"/>
    </source>
</evidence>
<keyword evidence="7 9" id="KW-0472">Membrane</keyword>
<evidence type="ECO:0000256" key="1">
    <source>
        <dbReference type="ARBA" id="ARBA00004370"/>
    </source>
</evidence>
<keyword evidence="16" id="KW-0934">Plastid</keyword>
<dbReference type="Pfam" id="PF00213">
    <property type="entry name" value="OSCP"/>
    <property type="match status" value="1"/>
</dbReference>
<dbReference type="EMBL" id="LC269922">
    <property type="protein sequence ID" value="BBA18750.1"/>
    <property type="molecule type" value="Genomic_DNA"/>
</dbReference>
<keyword evidence="3 9" id="KW-0813">Transport</keyword>
<sequence length="203" mass="23059">MSTNSRAGDAYAYALLKVLFNETKDFDSFSDLVGDVLDFVTIFNTCPSIEEFFANPTYSPIQKKQFLYDFFGRSLNPILMSFLYLLCDTKRIIYISSIISIFLETLLKNTNSHIVEVQTPTGKDYKLDISKLETTLSGWFNKIQKNNDEAVNFLNFDESLVIFTVKEVPGLLGGFRLNFVTDSKVIDFSIAGKIKRLAAVLNY</sequence>
<keyword evidence="4 9" id="KW-0375">Hydrogen ion transport</keyword>
<dbReference type="GeneID" id="6335679"/>
<dbReference type="EMBL" id="LC269923">
    <property type="protein sequence ID" value="BBA18888.1"/>
    <property type="molecule type" value="Genomic_DNA"/>
</dbReference>
<gene>
    <name evidence="9 16" type="primary">atpD</name>
</gene>
<comment type="similarity">
    <text evidence="2 9">Belongs to the ATPase delta chain family.</text>
</comment>
<evidence type="ECO:0000313" key="13">
    <source>
        <dbReference type="EMBL" id="BBA18611.1"/>
    </source>
</evidence>
<evidence type="ECO:0000313" key="16">
    <source>
        <dbReference type="EMBL" id="BBA19027.1"/>
    </source>
</evidence>
<keyword evidence="16" id="KW-0150">Chloroplast</keyword>
<comment type="function">
    <text evidence="9">F(1)F(0) ATP synthase produces ATP from ADP in the presence of a proton or sodium gradient. F-type ATPases consist of two structural domains, F(1) containing the extramembraneous catalytic core and F(0) containing the membrane proton channel, linked together by a central stalk and a peripheral stalk. During catalysis, ATP synthesis in the catalytic domain of F(1) is coupled via a rotary mechanism of the central stalk subunits to proton translocation.</text>
</comment>
<dbReference type="GO" id="GO:0009535">
    <property type="term" value="C:chloroplast thylakoid membrane"/>
    <property type="evidence" value="ECO:0007669"/>
    <property type="project" value="UniProtKB-SubCell"/>
</dbReference>
<evidence type="ECO:0000256" key="8">
    <source>
        <dbReference type="ARBA" id="ARBA00023310"/>
    </source>
</evidence>
<proteinExistence type="inferred from homology"/>
<evidence type="ECO:0000313" key="10">
    <source>
        <dbReference type="EMBL" id="BBA18195.1"/>
    </source>
</evidence>
<accession>A0A224AH43</accession>